<name>A0ABQ7IU61_9HELO</name>
<evidence type="ECO:0000313" key="4">
    <source>
        <dbReference type="EMBL" id="KAF7933945.1"/>
    </source>
</evidence>
<feature type="transmembrane region" description="Helical" evidence="2">
    <location>
        <begin position="683"/>
        <end position="705"/>
    </location>
</feature>
<dbReference type="Proteomes" id="UP000783213">
    <property type="component" value="Unassembled WGS sequence"/>
</dbReference>
<comment type="caution">
    <text evidence="4">The sequence shown here is derived from an EMBL/GenBank/DDBJ whole genome shotgun (WGS) entry which is preliminary data.</text>
</comment>
<dbReference type="Pfam" id="PF20163">
    <property type="entry name" value="DUF6536"/>
    <property type="match status" value="1"/>
</dbReference>
<feature type="transmembrane region" description="Helical" evidence="2">
    <location>
        <begin position="471"/>
        <end position="492"/>
    </location>
</feature>
<dbReference type="EMBL" id="RCSX01000006">
    <property type="protein sequence ID" value="KAF7933945.1"/>
    <property type="molecule type" value="Genomic_DNA"/>
</dbReference>
<accession>A0ABQ7IU61</accession>
<evidence type="ECO:0000256" key="1">
    <source>
        <dbReference type="SAM" id="MobiDB-lite"/>
    </source>
</evidence>
<feature type="transmembrane region" description="Helical" evidence="2">
    <location>
        <begin position="790"/>
        <end position="813"/>
    </location>
</feature>
<gene>
    <name evidence="4" type="ORF">EAE98_003654</name>
</gene>
<dbReference type="GeneID" id="62230428"/>
<feature type="domain" description="DUF6536" evidence="3">
    <location>
        <begin position="178"/>
        <end position="302"/>
    </location>
</feature>
<evidence type="ECO:0000313" key="5">
    <source>
        <dbReference type="Proteomes" id="UP000783213"/>
    </source>
</evidence>
<reference evidence="4 5" key="1">
    <citation type="journal article" date="2020" name="Genome Biol. Evol.">
        <title>Comparative genomics of Sclerotiniaceae.</title>
        <authorList>
            <person name="Valero Jimenez C.A."/>
            <person name="Steentjes M."/>
            <person name="Scholten O.E."/>
            <person name="Van Kan J.A.L."/>
        </authorList>
    </citation>
    <scope>NUCLEOTIDE SEQUENCE [LARGE SCALE GENOMIC DNA]</scope>
    <source>
        <strain evidence="4 5">B1</strain>
    </source>
</reference>
<keyword evidence="2" id="KW-0812">Transmembrane</keyword>
<proteinExistence type="predicted"/>
<keyword evidence="2" id="KW-0472">Membrane</keyword>
<feature type="transmembrane region" description="Helical" evidence="2">
    <location>
        <begin position="748"/>
        <end position="770"/>
    </location>
</feature>
<feature type="transmembrane region" description="Helical" evidence="2">
    <location>
        <begin position="602"/>
        <end position="623"/>
    </location>
</feature>
<evidence type="ECO:0000256" key="2">
    <source>
        <dbReference type="SAM" id="Phobius"/>
    </source>
</evidence>
<evidence type="ECO:0000259" key="3">
    <source>
        <dbReference type="Pfam" id="PF20163"/>
    </source>
</evidence>
<sequence length="880" mass="98726">MEARFSRLFDDWDQDHRDITMLEYGSSVNDSPPRYHSRHNSSTEYISPSADLSERPDLPEPVLESTTPFSPFDDGISTRRLLDGRGSYASSYSPSFPSAHDYQALKDVGRDSIIDDPSPSEARLRNGSGVTSNMKRMWTKSTAFTKPRPQSSFDGHFAQGKDGWWKKQMLVDRSLRSMAGFTLLCAIVMFIIMIVYLPAFNSRLNKQSTSVGGKEGESCESMERRNIAVHLFINIAATMILGCSNTYQQLVTAPLVEEIPFILSKNGDAKCGTNSPWNINVKKSGKLKAWGSWLLLICTSIVCFKRALEEGVLLLIVLQPIHFLANSVIGPSFYVEMPTNVTYLYNQTFSLNSYQAYYYDTSSHLASYDSACWTAFRAGLYVLPSNMSQLSDQYNTNALGNSTSFETVLVTYNQNCTEYKGTGTVDEALAEVNYTGSYAWSGQYSKGNCALRRGVYCELQDQLPKKCRLNVRMQACFTLFGCLLIKAMYMIGLNYRARHRVKNHCLTYGDVIVASVINPDLKIHNECLLNSGDGYRHKVSHQCHKHCKDLIPSTTGDDIGHCQKCKKFNETDKAADLPHPSIAIKYKRSLLSNLGSTAITQMIILMFCSFAMAGVSIMLITLMVSKTTNYNHYCRNPDYNREYYRECDISLSQTLKESFGTWGGFSSSVTLAALPSDKISSELIAFAISNGAQFLFSLLYLLLIYNITLISMEHEWGTFETERKKPRATIVSGTPFEQSYFLQLPSKILLPLMTFAAAMHWLLGESIATFESIYTDPAYGVEHSVYYVTYAAYPIFLSTVLMIGQTAICWWAFTYRREGFIPQMYGSIRACCASTSELEDFGRGGIQWGDLGMGERFRHAGFSADEPGKIIPAELYCGRG</sequence>
<dbReference type="PANTHER" id="PTHR35395:SF1">
    <property type="entry name" value="DUF6536 DOMAIN-CONTAINING PROTEIN"/>
    <property type="match status" value="1"/>
</dbReference>
<feature type="region of interest" description="Disordered" evidence="1">
    <location>
        <begin position="23"/>
        <end position="75"/>
    </location>
</feature>
<keyword evidence="2" id="KW-1133">Transmembrane helix</keyword>
<feature type="transmembrane region" description="Helical" evidence="2">
    <location>
        <begin position="175"/>
        <end position="197"/>
    </location>
</feature>
<organism evidence="4 5">
    <name type="scientific">Botrytis deweyae</name>
    <dbReference type="NCBI Taxonomy" id="2478750"/>
    <lineage>
        <taxon>Eukaryota</taxon>
        <taxon>Fungi</taxon>
        <taxon>Dikarya</taxon>
        <taxon>Ascomycota</taxon>
        <taxon>Pezizomycotina</taxon>
        <taxon>Leotiomycetes</taxon>
        <taxon>Helotiales</taxon>
        <taxon>Sclerotiniaceae</taxon>
        <taxon>Botrytis</taxon>
    </lineage>
</organism>
<dbReference type="PANTHER" id="PTHR35395">
    <property type="entry name" value="DUF6536 DOMAIN-CONTAINING PROTEIN"/>
    <property type="match status" value="1"/>
</dbReference>
<dbReference type="RefSeq" id="XP_038812738.1">
    <property type="nucleotide sequence ID" value="XM_038951274.1"/>
</dbReference>
<dbReference type="InterPro" id="IPR046623">
    <property type="entry name" value="DUF6536"/>
</dbReference>
<keyword evidence="5" id="KW-1185">Reference proteome</keyword>
<protein>
    <recommendedName>
        <fullName evidence="3">DUF6536 domain-containing protein</fullName>
    </recommendedName>
</protein>